<dbReference type="CDD" id="cd02414">
    <property type="entry name" value="KH-II_Jag"/>
    <property type="match status" value="1"/>
</dbReference>
<comment type="caution">
    <text evidence="8">The sequence shown here is derived from an EMBL/GenBank/DDBJ whole genome shotgun (WGS) entry which is preliminary data.</text>
</comment>
<dbReference type="SMART" id="SM01245">
    <property type="entry name" value="Jag_N"/>
    <property type="match status" value="1"/>
</dbReference>
<feature type="domain" description="KH type-2" evidence="6">
    <location>
        <begin position="59"/>
        <end position="134"/>
    </location>
</feature>
<dbReference type="PROSITE" id="PS51061">
    <property type="entry name" value="R3H"/>
    <property type="match status" value="1"/>
</dbReference>
<dbReference type="Pfam" id="PF14804">
    <property type="entry name" value="Jag_N"/>
    <property type="match status" value="1"/>
</dbReference>
<keyword evidence="2" id="KW-0694">RNA-binding</keyword>
<gene>
    <name evidence="8" type="ORF">SDC9_65488</name>
</gene>
<evidence type="ECO:0000313" key="8">
    <source>
        <dbReference type="EMBL" id="MPM19070.1"/>
    </source>
</evidence>
<dbReference type="Pfam" id="PF01424">
    <property type="entry name" value="R3H"/>
    <property type="match status" value="1"/>
</dbReference>
<evidence type="ECO:0000256" key="3">
    <source>
        <dbReference type="ARBA" id="ARBA00022960"/>
    </source>
</evidence>
<keyword evidence="4" id="KW-0143">Chaperone</keyword>
<evidence type="ECO:0000256" key="5">
    <source>
        <dbReference type="ARBA" id="ARBA00023316"/>
    </source>
</evidence>
<evidence type="ECO:0000256" key="4">
    <source>
        <dbReference type="ARBA" id="ARBA00023186"/>
    </source>
</evidence>
<dbReference type="GO" id="GO:0003723">
    <property type="term" value="F:RNA binding"/>
    <property type="evidence" value="ECO:0007669"/>
    <property type="project" value="UniProtKB-KW"/>
</dbReference>
<dbReference type="InterPro" id="IPR034079">
    <property type="entry name" value="R3H_KhpB"/>
</dbReference>
<dbReference type="InterPro" id="IPR001374">
    <property type="entry name" value="R3H_dom"/>
</dbReference>
<dbReference type="Pfam" id="PF13083">
    <property type="entry name" value="KH_KhpA-B"/>
    <property type="match status" value="1"/>
</dbReference>
<dbReference type="InterPro" id="IPR038247">
    <property type="entry name" value="Jag_N_dom_sf"/>
</dbReference>
<dbReference type="InterPro" id="IPR004044">
    <property type="entry name" value="KH_dom_type_2"/>
</dbReference>
<evidence type="ECO:0008006" key="9">
    <source>
        <dbReference type="Google" id="ProtNLM"/>
    </source>
</evidence>
<dbReference type="GO" id="GO:0008360">
    <property type="term" value="P:regulation of cell shape"/>
    <property type="evidence" value="ECO:0007669"/>
    <property type="project" value="UniProtKB-KW"/>
</dbReference>
<reference evidence="8" key="1">
    <citation type="submission" date="2019-08" db="EMBL/GenBank/DDBJ databases">
        <authorList>
            <person name="Kucharzyk K."/>
            <person name="Murdoch R.W."/>
            <person name="Higgins S."/>
            <person name="Loffler F."/>
        </authorList>
    </citation>
    <scope>NUCLEOTIDE SEQUENCE</scope>
</reference>
<dbReference type="CDD" id="cd02644">
    <property type="entry name" value="R3H_jag"/>
    <property type="match status" value="1"/>
</dbReference>
<name>A0A644XS47_9ZZZZ</name>
<dbReference type="PANTHER" id="PTHR35800:SF1">
    <property type="entry name" value="RNA-BINDING PROTEIN KHPB"/>
    <property type="match status" value="1"/>
</dbReference>
<dbReference type="InterPro" id="IPR036867">
    <property type="entry name" value="R3H_dom_sf"/>
</dbReference>
<evidence type="ECO:0000259" key="7">
    <source>
        <dbReference type="PROSITE" id="PS51061"/>
    </source>
</evidence>
<sequence>MEKYTAKTLEELLDTAAQAKRVNIEDLSYFVLEEKKGFLGIGNQVTAEVYCLNDVRKFIKDYLDTFFHSLDIDVQIDVQQEEDMFKVMLNAENNAIIIGKNGQTLQAINTVVKGATNSAFKRRFRILIDINNYKVDRYDKVKAIAYRVATSVQKTHISAVLDPIPNDERRVVHNFLSDLPHIRTESEGEGRDRRLRIIYDANKE</sequence>
<dbReference type="Gene3D" id="3.30.1370.50">
    <property type="entry name" value="R3H-like domain"/>
    <property type="match status" value="1"/>
</dbReference>
<dbReference type="SMART" id="SM00393">
    <property type="entry name" value="R3H"/>
    <property type="match status" value="1"/>
</dbReference>
<protein>
    <recommendedName>
        <fullName evidence="9">R3H domain-containing protein</fullName>
    </recommendedName>
</protein>
<proteinExistence type="predicted"/>
<feature type="domain" description="R3H" evidence="7">
    <location>
        <begin position="135"/>
        <end position="201"/>
    </location>
</feature>
<evidence type="ECO:0000259" key="6">
    <source>
        <dbReference type="PROSITE" id="PS50823"/>
    </source>
</evidence>
<dbReference type="InterPro" id="IPR032782">
    <property type="entry name" value="KhpB_N"/>
</dbReference>
<dbReference type="Gene3D" id="3.30.300.20">
    <property type="match status" value="1"/>
</dbReference>
<dbReference type="Gene3D" id="3.30.30.80">
    <property type="entry name" value="probable RNA-binding protein from clostridium symbiosum atcc 14940"/>
    <property type="match status" value="1"/>
</dbReference>
<dbReference type="PROSITE" id="PS50823">
    <property type="entry name" value="KH_TYPE_2"/>
    <property type="match status" value="1"/>
</dbReference>
<dbReference type="AlphaFoldDB" id="A0A644XS47"/>
<dbReference type="SUPFAM" id="SSF82708">
    <property type="entry name" value="R3H domain"/>
    <property type="match status" value="1"/>
</dbReference>
<keyword evidence="5" id="KW-0961">Cell wall biogenesis/degradation</keyword>
<dbReference type="InterPro" id="IPR039247">
    <property type="entry name" value="KhpB"/>
</dbReference>
<evidence type="ECO:0000256" key="1">
    <source>
        <dbReference type="ARBA" id="ARBA00022490"/>
    </source>
</evidence>
<dbReference type="GO" id="GO:0071555">
    <property type="term" value="P:cell wall organization"/>
    <property type="evidence" value="ECO:0007669"/>
    <property type="project" value="UniProtKB-KW"/>
</dbReference>
<evidence type="ECO:0000256" key="2">
    <source>
        <dbReference type="ARBA" id="ARBA00022884"/>
    </source>
</evidence>
<organism evidence="8">
    <name type="scientific">bioreactor metagenome</name>
    <dbReference type="NCBI Taxonomy" id="1076179"/>
    <lineage>
        <taxon>unclassified sequences</taxon>
        <taxon>metagenomes</taxon>
        <taxon>ecological metagenomes</taxon>
    </lineage>
</organism>
<dbReference type="InterPro" id="IPR038008">
    <property type="entry name" value="Jag_KH"/>
</dbReference>
<keyword evidence="3" id="KW-0133">Cell shape</keyword>
<dbReference type="PANTHER" id="PTHR35800">
    <property type="entry name" value="PROTEIN JAG"/>
    <property type="match status" value="1"/>
</dbReference>
<keyword evidence="1" id="KW-0963">Cytoplasm</keyword>
<accession>A0A644XS47</accession>
<dbReference type="EMBL" id="VSSQ01003103">
    <property type="protein sequence ID" value="MPM19070.1"/>
    <property type="molecule type" value="Genomic_DNA"/>
</dbReference>
<dbReference type="InterPro" id="IPR015946">
    <property type="entry name" value="KH_dom-like_a/b"/>
</dbReference>